<dbReference type="EMBL" id="CBTN010000004">
    <property type="protein sequence ID" value="CDH49736.1"/>
    <property type="molecule type" value="Genomic_DNA"/>
</dbReference>
<gene>
    <name evidence="3" type="ORF">LCOR_01471.1</name>
</gene>
<dbReference type="Pfam" id="PF00106">
    <property type="entry name" value="adh_short"/>
    <property type="match status" value="1"/>
</dbReference>
<dbReference type="PRINTS" id="PR00081">
    <property type="entry name" value="GDHRDH"/>
</dbReference>
<keyword evidence="2" id="KW-0560">Oxidoreductase</keyword>
<proteinExistence type="inferred from homology"/>
<reference evidence="3" key="1">
    <citation type="submission" date="2013-08" db="EMBL/GenBank/DDBJ databases">
        <title>Gene expansion shapes genome architecture in the human pathogen Lichtheimia corymbifera: an evolutionary genomics analysis in the ancient terrestrial Mucorales (Mucoromycotina).</title>
        <authorList>
            <person name="Schwartze V.U."/>
            <person name="Winter S."/>
            <person name="Shelest E."/>
            <person name="Marcet-Houben M."/>
            <person name="Horn F."/>
            <person name="Wehner S."/>
            <person name="Hoffmann K."/>
            <person name="Riege K."/>
            <person name="Sammeth M."/>
            <person name="Nowrousian M."/>
            <person name="Valiante V."/>
            <person name="Linde J."/>
            <person name="Jacobsen I.D."/>
            <person name="Marz M."/>
            <person name="Brakhage A.A."/>
            <person name="Gabaldon T."/>
            <person name="Bocker S."/>
            <person name="Voigt K."/>
        </authorList>
    </citation>
    <scope>NUCLEOTIDE SEQUENCE [LARGE SCALE GENOMIC DNA]</scope>
    <source>
        <strain evidence="3">FSU 9682</strain>
    </source>
</reference>
<name>A0A068RL95_9FUNG</name>
<dbReference type="AlphaFoldDB" id="A0A068RL95"/>
<evidence type="ECO:0000313" key="3">
    <source>
        <dbReference type="EMBL" id="CDH49736.1"/>
    </source>
</evidence>
<dbReference type="PANTHER" id="PTHR43180">
    <property type="entry name" value="3-OXOACYL-(ACYL-CARRIER-PROTEIN) REDUCTASE (AFU_ORTHOLOGUE AFUA_6G11210)"/>
    <property type="match status" value="1"/>
</dbReference>
<dbReference type="Gene3D" id="3.40.50.720">
    <property type="entry name" value="NAD(P)-binding Rossmann-like Domain"/>
    <property type="match status" value="1"/>
</dbReference>
<dbReference type="STRING" id="1263082.A0A068RL95"/>
<dbReference type="InterPro" id="IPR036291">
    <property type="entry name" value="NAD(P)-bd_dom_sf"/>
</dbReference>
<keyword evidence="4" id="KW-1185">Reference proteome</keyword>
<evidence type="ECO:0000256" key="2">
    <source>
        <dbReference type="ARBA" id="ARBA00023002"/>
    </source>
</evidence>
<dbReference type="InterPro" id="IPR002347">
    <property type="entry name" value="SDR_fam"/>
</dbReference>
<dbReference type="VEuPathDB" id="FungiDB:LCOR_01471.1"/>
<dbReference type="Proteomes" id="UP000027586">
    <property type="component" value="Unassembled WGS sequence"/>
</dbReference>
<dbReference type="PANTHER" id="PTHR43180:SF33">
    <property type="entry name" value="15-HYDROXYPROSTAGLANDIN DEHYDROGENASE [NAD(+)]-LIKE"/>
    <property type="match status" value="1"/>
</dbReference>
<protein>
    <submittedName>
        <fullName evidence="3">Short-chain dehydrogenase reductase sdr</fullName>
    </submittedName>
</protein>
<evidence type="ECO:0000313" key="4">
    <source>
        <dbReference type="Proteomes" id="UP000027586"/>
    </source>
</evidence>
<organism evidence="3 4">
    <name type="scientific">Lichtheimia corymbifera JMRC:FSU:9682</name>
    <dbReference type="NCBI Taxonomy" id="1263082"/>
    <lineage>
        <taxon>Eukaryota</taxon>
        <taxon>Fungi</taxon>
        <taxon>Fungi incertae sedis</taxon>
        <taxon>Mucoromycota</taxon>
        <taxon>Mucoromycotina</taxon>
        <taxon>Mucoromycetes</taxon>
        <taxon>Mucorales</taxon>
        <taxon>Lichtheimiaceae</taxon>
        <taxon>Lichtheimia</taxon>
    </lineage>
</organism>
<sequence>MAMHRLDGKVAVITGGARGLGKAVATALVDRGAKVMIGDLLDEQGTQTVNELNARAGGGSKVAAYLHTNVISYKDNVALFQQAEKEFGGVDIVHLNAGVIGGSKMAFSPLDDEQDEKVMMVNTIGVMKGTKVALLHLAKRGGGVIVCTSSVAGFHVDPELLAYNASKHALIGWVRSFTMLPAVCNVRINAVCPHVMLTDMVTSEPVSVASLAIQKTLPPTSVESAVNAVLQLIDDPSANRKTLMALPGGIIREEPSLRMPAEATSAALRKELAKTMPARVQRYKEELADAMNRYFKSHL</sequence>
<dbReference type="GO" id="GO:0016491">
    <property type="term" value="F:oxidoreductase activity"/>
    <property type="evidence" value="ECO:0007669"/>
    <property type="project" value="UniProtKB-KW"/>
</dbReference>
<comment type="caution">
    <text evidence="3">The sequence shown here is derived from an EMBL/GenBank/DDBJ whole genome shotgun (WGS) entry which is preliminary data.</text>
</comment>
<evidence type="ECO:0000256" key="1">
    <source>
        <dbReference type="ARBA" id="ARBA00006484"/>
    </source>
</evidence>
<dbReference type="SUPFAM" id="SSF51735">
    <property type="entry name" value="NAD(P)-binding Rossmann-fold domains"/>
    <property type="match status" value="1"/>
</dbReference>
<dbReference type="OrthoDB" id="5840532at2759"/>
<accession>A0A068RL95</accession>
<comment type="similarity">
    <text evidence="1">Belongs to the short-chain dehydrogenases/reductases (SDR) family.</text>
</comment>